<dbReference type="AlphaFoldDB" id="A0AAU7SYZ6"/>
<gene>
    <name evidence="1" type="ORF">ABJ384_04490</name>
</gene>
<dbReference type="Pfam" id="PF20289">
    <property type="entry name" value="MComp1"/>
    <property type="match status" value="1"/>
</dbReference>
<organism evidence="1">
    <name type="scientific">Acinetobacter sp. A1-4-2</name>
    <dbReference type="NCBI Taxonomy" id="3156489"/>
    <lineage>
        <taxon>Bacteria</taxon>
        <taxon>Pseudomonadati</taxon>
        <taxon>Pseudomonadota</taxon>
        <taxon>Gammaproteobacteria</taxon>
        <taxon>Moraxellales</taxon>
        <taxon>Moraxellaceae</taxon>
        <taxon>Acinetobacter</taxon>
    </lineage>
</organism>
<sequence>MDSITDLFRTLVSEHGFEFFVVNDYPISDGLSVNVTIVNKNSFDYFIYFEIDYEYLGLIESDIQINLATKFKRYLQEIDVPFEISHYFEKNTYLIIATKYPKNTNINALFKKISHVEEDPYFFKKQIFYYFDEELSEIKVNDFDVNYSDYFNSVVSNIERYNSYIENNDVEYSFAIKMFEKFPFLKLKITENELLNLNQMINDKLSKKNLELIPKLLSLSNEKLINEWIESLGVSN</sequence>
<protein>
    <submittedName>
        <fullName evidence="1">ABC-three component system middle component 1</fullName>
    </submittedName>
</protein>
<name>A0AAU7SYZ6_9GAMM</name>
<dbReference type="EMBL" id="CP157981">
    <property type="protein sequence ID" value="XBU16438.1"/>
    <property type="molecule type" value="Genomic_DNA"/>
</dbReference>
<reference evidence="1" key="1">
    <citation type="submission" date="2024-06" db="EMBL/GenBank/DDBJ databases">
        <authorList>
            <person name="Song Z."/>
        </authorList>
    </citation>
    <scope>NUCLEOTIDE SEQUENCE</scope>
    <source>
        <strain evidence="1">A1-4-2</strain>
    </source>
</reference>
<evidence type="ECO:0000313" key="1">
    <source>
        <dbReference type="EMBL" id="XBU16438.1"/>
    </source>
</evidence>
<dbReference type="RefSeq" id="WP_349929094.1">
    <property type="nucleotide sequence ID" value="NZ_CP157981.1"/>
</dbReference>
<proteinExistence type="predicted"/>
<accession>A0AAU7SYZ6</accession>
<dbReference type="InterPro" id="IPR046905">
    <property type="entry name" value="ABC-3C_MC1"/>
</dbReference>